<evidence type="ECO:0000313" key="9">
    <source>
        <dbReference type="EMBL" id="NMQ05618.1"/>
    </source>
</evidence>
<evidence type="ECO:0000256" key="3">
    <source>
        <dbReference type="ARBA" id="ARBA00022448"/>
    </source>
</evidence>
<evidence type="ECO:0000256" key="1">
    <source>
        <dbReference type="ARBA" id="ARBA00004442"/>
    </source>
</evidence>
<keyword evidence="10" id="KW-1185">Reference proteome</keyword>
<feature type="chain" id="PRO_5046600436" evidence="8">
    <location>
        <begin position="26"/>
        <end position="443"/>
    </location>
</feature>
<protein>
    <submittedName>
        <fullName evidence="9">Peptidase</fullName>
    </submittedName>
</protein>
<accession>A0ABX1T7L5</accession>
<keyword evidence="3" id="KW-0813">Transport</keyword>
<feature type="signal peptide" evidence="8">
    <location>
        <begin position="1"/>
        <end position="25"/>
    </location>
</feature>
<dbReference type="Gene3D" id="1.20.1600.10">
    <property type="entry name" value="Outer membrane efflux proteins (OEP)"/>
    <property type="match status" value="1"/>
</dbReference>
<evidence type="ECO:0000256" key="4">
    <source>
        <dbReference type="ARBA" id="ARBA00022452"/>
    </source>
</evidence>
<keyword evidence="6" id="KW-0472">Membrane</keyword>
<reference evidence="9" key="1">
    <citation type="submission" date="2019-03" db="EMBL/GenBank/DDBJ databases">
        <title>Metabolic reconstructions from genomes of highly enriched 'Candidatus Accumulibacter' and 'Candidatus Competibacter' bioreactor populations.</title>
        <authorList>
            <person name="Annavajhala M.K."/>
            <person name="Welles L."/>
            <person name="Abbas B."/>
            <person name="Sorokin D."/>
            <person name="Park H."/>
            <person name="Van Loosdrecht M."/>
            <person name="Chandran K."/>
        </authorList>
    </citation>
    <scope>NUCLEOTIDE SEQUENCE</scope>
    <source>
        <strain evidence="9">SBR_L</strain>
    </source>
</reference>
<evidence type="ECO:0000256" key="7">
    <source>
        <dbReference type="ARBA" id="ARBA00023237"/>
    </source>
</evidence>
<evidence type="ECO:0000313" key="10">
    <source>
        <dbReference type="Proteomes" id="UP000886469"/>
    </source>
</evidence>
<dbReference type="EMBL" id="SPMX01000025">
    <property type="protein sequence ID" value="NMQ05618.1"/>
    <property type="molecule type" value="Genomic_DNA"/>
</dbReference>
<keyword evidence="7" id="KW-0998">Cell outer membrane</keyword>
<dbReference type="InterPro" id="IPR051906">
    <property type="entry name" value="TolC-like"/>
</dbReference>
<evidence type="ECO:0000256" key="6">
    <source>
        <dbReference type="ARBA" id="ARBA00023136"/>
    </source>
</evidence>
<dbReference type="InterPro" id="IPR003423">
    <property type="entry name" value="OMP_efflux"/>
</dbReference>
<keyword evidence="8" id="KW-0732">Signal</keyword>
<dbReference type="InterPro" id="IPR010130">
    <property type="entry name" value="T1SS_OMP_TolC"/>
</dbReference>
<dbReference type="NCBIfam" id="TIGR01844">
    <property type="entry name" value="type_I_sec_TolC"/>
    <property type="match status" value="1"/>
</dbReference>
<dbReference type="Pfam" id="PF02321">
    <property type="entry name" value="OEP"/>
    <property type="match status" value="2"/>
</dbReference>
<comment type="subcellular location">
    <subcellularLocation>
        <location evidence="1">Cell outer membrane</location>
    </subcellularLocation>
</comment>
<name>A0ABX1T7L5_9PROT</name>
<dbReference type="Proteomes" id="UP000886469">
    <property type="component" value="Unassembled WGS sequence"/>
</dbReference>
<organism evidence="9 10">
    <name type="scientific">Candidatus Accumulibacter contiguus</name>
    <dbReference type="NCBI Taxonomy" id="2954381"/>
    <lineage>
        <taxon>Bacteria</taxon>
        <taxon>Pseudomonadati</taxon>
        <taxon>Pseudomonadota</taxon>
        <taxon>Betaproteobacteria</taxon>
        <taxon>Candidatus Accumulibacter</taxon>
    </lineage>
</organism>
<dbReference type="PANTHER" id="PTHR30026:SF20">
    <property type="entry name" value="OUTER MEMBRANE PROTEIN TOLC"/>
    <property type="match status" value="1"/>
</dbReference>
<proteinExistence type="inferred from homology"/>
<evidence type="ECO:0000256" key="5">
    <source>
        <dbReference type="ARBA" id="ARBA00022692"/>
    </source>
</evidence>
<comment type="caution">
    <text evidence="9">The sequence shown here is derived from an EMBL/GenBank/DDBJ whole genome shotgun (WGS) entry which is preliminary data.</text>
</comment>
<dbReference type="SUPFAM" id="SSF56954">
    <property type="entry name" value="Outer membrane efflux proteins (OEP)"/>
    <property type="match status" value="1"/>
</dbReference>
<evidence type="ECO:0000256" key="2">
    <source>
        <dbReference type="ARBA" id="ARBA00007613"/>
    </source>
</evidence>
<gene>
    <name evidence="9" type="ORF">E4Q08_10230</name>
</gene>
<comment type="similarity">
    <text evidence="2">Belongs to the outer membrane factor (OMF) (TC 1.B.17) family.</text>
</comment>
<evidence type="ECO:0000256" key="8">
    <source>
        <dbReference type="SAM" id="SignalP"/>
    </source>
</evidence>
<keyword evidence="4" id="KW-1134">Transmembrane beta strand</keyword>
<sequence length="443" mass="48490">MSMKKWTVTLTGCALAMMTSGVLGAGLLDAYQAARQNDPTFRAARYERDAGQYNYDIGLAGLLPNVSIAGSYSKTTGDRSSTVVNVTQQLDYHYTYTTIALRQPLFNYESFVRYQQGSVQVAYSDAVFDRKAAEMAVKVSAAYFDALLALDKLALADAEITAYGAQRQLAERRRKGGEGTVTEVAEADARLQLARANRADALDGVAVTMRKLEGMTGTPMGELWILRPDFMPNGVQPSQLDEWNVLAQENNPEIRAQRKAYEMASLEVNRNRAGHLPQVDFVARNVRTENQTVDTLNQKINTNSFGIELNIPLFAGGRVNALTGQAVANRERALAELDATVDNVLVEVKRQFMAVETGASKVRAYQEAVNSSVVAAEGTKRGMAAGIRTNTDVLDAERQMFVAKRDLAQARYQLLVSTLQLKTSAGVLSEKDIVEIAGLLLPR</sequence>
<keyword evidence="5" id="KW-0812">Transmembrane</keyword>
<dbReference type="PANTHER" id="PTHR30026">
    <property type="entry name" value="OUTER MEMBRANE PROTEIN TOLC"/>
    <property type="match status" value="1"/>
</dbReference>